<evidence type="ECO:0000256" key="1">
    <source>
        <dbReference type="SAM" id="MobiDB-lite"/>
    </source>
</evidence>
<dbReference type="AlphaFoldDB" id="A0A6A6ZML2"/>
<protein>
    <recommendedName>
        <fullName evidence="4">CsbD-like domain-containing protein</fullName>
    </recommendedName>
</protein>
<dbReference type="PANTHER" id="PTHR40460">
    <property type="entry name" value="CHROMOSOME 1, WHOLE GENOME SHOTGUN SEQUENCE"/>
    <property type="match status" value="1"/>
</dbReference>
<dbReference type="SUPFAM" id="SSF69047">
    <property type="entry name" value="Hypothetical protein YjbJ"/>
    <property type="match status" value="2"/>
</dbReference>
<accession>A0A6A6ZML2</accession>
<dbReference type="OrthoDB" id="5309565at2759"/>
<reference evidence="2" key="1">
    <citation type="journal article" date="2020" name="Stud. Mycol.">
        <title>101 Dothideomycetes genomes: a test case for predicting lifestyles and emergence of pathogens.</title>
        <authorList>
            <person name="Haridas S."/>
            <person name="Albert R."/>
            <person name="Binder M."/>
            <person name="Bloem J."/>
            <person name="Labutti K."/>
            <person name="Salamov A."/>
            <person name="Andreopoulos B."/>
            <person name="Baker S."/>
            <person name="Barry K."/>
            <person name="Bills G."/>
            <person name="Bluhm B."/>
            <person name="Cannon C."/>
            <person name="Castanera R."/>
            <person name="Culley D."/>
            <person name="Daum C."/>
            <person name="Ezra D."/>
            <person name="Gonzalez J."/>
            <person name="Henrissat B."/>
            <person name="Kuo A."/>
            <person name="Liang C."/>
            <person name="Lipzen A."/>
            <person name="Lutzoni F."/>
            <person name="Magnuson J."/>
            <person name="Mondo S."/>
            <person name="Nolan M."/>
            <person name="Ohm R."/>
            <person name="Pangilinan J."/>
            <person name="Park H.-J."/>
            <person name="Ramirez L."/>
            <person name="Alfaro M."/>
            <person name="Sun H."/>
            <person name="Tritt A."/>
            <person name="Yoshinaga Y."/>
            <person name="Zwiers L.-H."/>
            <person name="Turgeon B."/>
            <person name="Goodwin S."/>
            <person name="Spatafora J."/>
            <person name="Crous P."/>
            <person name="Grigoriev I."/>
        </authorList>
    </citation>
    <scope>NUCLEOTIDE SEQUENCE</scope>
    <source>
        <strain evidence="2">CBS 113818</strain>
    </source>
</reference>
<feature type="compositionally biased region" description="Polar residues" evidence="1">
    <location>
        <begin position="27"/>
        <end position="40"/>
    </location>
</feature>
<dbReference type="Proteomes" id="UP000799424">
    <property type="component" value="Unassembled WGS sequence"/>
</dbReference>
<dbReference type="PANTHER" id="PTHR40460:SF1">
    <property type="entry name" value="CSBD-LIKE DOMAIN-CONTAINING PROTEIN"/>
    <property type="match status" value="1"/>
</dbReference>
<dbReference type="InterPro" id="IPR036629">
    <property type="entry name" value="YjbJ_sf"/>
</dbReference>
<keyword evidence="3" id="KW-1185">Reference proteome</keyword>
<dbReference type="EMBL" id="MU006235">
    <property type="protein sequence ID" value="KAF2822118.1"/>
    <property type="molecule type" value="Genomic_DNA"/>
</dbReference>
<feature type="compositionally biased region" description="Basic and acidic residues" evidence="1">
    <location>
        <begin position="41"/>
        <end position="54"/>
    </location>
</feature>
<evidence type="ECO:0000313" key="3">
    <source>
        <dbReference type="Proteomes" id="UP000799424"/>
    </source>
</evidence>
<gene>
    <name evidence="2" type="ORF">CC86DRAFT_458629</name>
</gene>
<feature type="region of interest" description="Disordered" evidence="1">
    <location>
        <begin position="105"/>
        <end position="179"/>
    </location>
</feature>
<feature type="region of interest" description="Disordered" evidence="1">
    <location>
        <begin position="27"/>
        <end position="87"/>
    </location>
</feature>
<feature type="compositionally biased region" description="Basic and acidic residues" evidence="1">
    <location>
        <begin position="154"/>
        <end position="173"/>
    </location>
</feature>
<feature type="compositionally biased region" description="Gly residues" evidence="1">
    <location>
        <begin position="128"/>
        <end position="142"/>
    </location>
</feature>
<proteinExistence type="predicted"/>
<organism evidence="2 3">
    <name type="scientific">Ophiobolus disseminans</name>
    <dbReference type="NCBI Taxonomy" id="1469910"/>
    <lineage>
        <taxon>Eukaryota</taxon>
        <taxon>Fungi</taxon>
        <taxon>Dikarya</taxon>
        <taxon>Ascomycota</taxon>
        <taxon>Pezizomycotina</taxon>
        <taxon>Dothideomycetes</taxon>
        <taxon>Pleosporomycetidae</taxon>
        <taxon>Pleosporales</taxon>
        <taxon>Pleosporineae</taxon>
        <taxon>Phaeosphaeriaceae</taxon>
        <taxon>Ophiobolus</taxon>
    </lineage>
</organism>
<evidence type="ECO:0000313" key="2">
    <source>
        <dbReference type="EMBL" id="KAF2822118.1"/>
    </source>
</evidence>
<sequence>MSSNNKDQTSTLQGYVDQATGAVQSALGSLTGSTTDQVQGDQKKATAHAEKDLSHATAKAGPFAVSSSGGVAKDNPDRTAGSWNQNVGAAKEALGGFVGAEGLKQEGIRQNQEGKGQEAAGQVNDLGKGIGDRVGGTIGGAVAGLTGNQAQKAEAQRQHDEGKARQRGVEADLQRQNPQ</sequence>
<name>A0A6A6ZML2_9PLEO</name>
<evidence type="ECO:0008006" key="4">
    <source>
        <dbReference type="Google" id="ProtNLM"/>
    </source>
</evidence>